<keyword evidence="3" id="KW-1185">Reference proteome</keyword>
<dbReference type="Proteomes" id="UP000465622">
    <property type="component" value="Chromosome"/>
</dbReference>
<evidence type="ECO:0000313" key="3">
    <source>
        <dbReference type="Proteomes" id="UP000465622"/>
    </source>
</evidence>
<feature type="region of interest" description="Disordered" evidence="1">
    <location>
        <begin position="47"/>
        <end position="67"/>
    </location>
</feature>
<gene>
    <name evidence="2" type="ORF">MMAGJ_05740</name>
</gene>
<proteinExistence type="predicted"/>
<dbReference type="EMBL" id="AP022567">
    <property type="protein sequence ID" value="BBX31292.1"/>
    <property type="molecule type" value="Genomic_DNA"/>
</dbReference>
<evidence type="ECO:0000256" key="1">
    <source>
        <dbReference type="SAM" id="MobiDB-lite"/>
    </source>
</evidence>
<sequence length="67" mass="7028">MPSRPASTMHATTSGAIDQNMSRPSCSNRDFAGLGAGVGWVLMVASIPAPKPGPRSGRITSHEPHTW</sequence>
<feature type="region of interest" description="Disordered" evidence="1">
    <location>
        <begin position="1"/>
        <end position="27"/>
    </location>
</feature>
<reference evidence="2 3" key="1">
    <citation type="journal article" date="2019" name="Emerg. Microbes Infect.">
        <title>Comprehensive subspecies identification of 175 nontuberculous mycobacteria species based on 7547 genomic profiles.</title>
        <authorList>
            <person name="Matsumoto Y."/>
            <person name="Kinjo T."/>
            <person name="Motooka D."/>
            <person name="Nabeya D."/>
            <person name="Jung N."/>
            <person name="Uechi K."/>
            <person name="Horii T."/>
            <person name="Iida T."/>
            <person name="Fujita J."/>
            <person name="Nakamura S."/>
        </authorList>
    </citation>
    <scope>NUCLEOTIDE SEQUENCE [LARGE SCALE GENOMIC DNA]</scope>
    <source>
        <strain evidence="2 3">JCM 12375</strain>
    </source>
</reference>
<evidence type="ECO:0000313" key="2">
    <source>
        <dbReference type="EMBL" id="BBX31292.1"/>
    </source>
</evidence>
<accession>A0ABM7HLD9</accession>
<name>A0ABM7HLD9_MYCME</name>
<organism evidence="2 3">
    <name type="scientific">Mycolicibacterium mageritense</name>
    <name type="common">Mycobacterium mageritense</name>
    <dbReference type="NCBI Taxonomy" id="53462"/>
    <lineage>
        <taxon>Bacteria</taxon>
        <taxon>Bacillati</taxon>
        <taxon>Actinomycetota</taxon>
        <taxon>Actinomycetes</taxon>
        <taxon>Mycobacteriales</taxon>
        <taxon>Mycobacteriaceae</taxon>
        <taxon>Mycolicibacterium</taxon>
    </lineage>
</organism>
<protein>
    <submittedName>
        <fullName evidence="2">Uncharacterized protein</fullName>
    </submittedName>
</protein>